<dbReference type="Gene3D" id="3.40.50.1820">
    <property type="entry name" value="alpha/beta hydrolase"/>
    <property type="match status" value="1"/>
</dbReference>
<dbReference type="InterPro" id="IPR029058">
    <property type="entry name" value="AB_hydrolase_fold"/>
</dbReference>
<organism evidence="1 2">
    <name type="scientific">Aerococcus urinaehominis</name>
    <dbReference type="NCBI Taxonomy" id="128944"/>
    <lineage>
        <taxon>Bacteria</taxon>
        <taxon>Bacillati</taxon>
        <taxon>Bacillota</taxon>
        <taxon>Bacilli</taxon>
        <taxon>Lactobacillales</taxon>
        <taxon>Aerococcaceae</taxon>
        <taxon>Aerococcus</taxon>
    </lineage>
</organism>
<dbReference type="SUPFAM" id="SSF53474">
    <property type="entry name" value="alpha/beta-Hydrolases"/>
    <property type="match status" value="1"/>
</dbReference>
<keyword evidence="2" id="KW-1185">Reference proteome</keyword>
<dbReference type="PANTHER" id="PTHR48098">
    <property type="entry name" value="ENTEROCHELIN ESTERASE-RELATED"/>
    <property type="match status" value="1"/>
</dbReference>
<dbReference type="KEGG" id="auh:AWM75_00860"/>
<reference evidence="2" key="2">
    <citation type="submission" date="2016-01" db="EMBL/GenBank/DDBJ databases">
        <title>Six Aerococcus type strain genome sequencing and assembly using PacBio and Illumina Hiseq.</title>
        <authorList>
            <person name="Carkaci D."/>
            <person name="Dargis R."/>
            <person name="Nielsen X.C."/>
            <person name="Skovgaard O."/>
            <person name="Fuursted K."/>
            <person name="Christensen J.J."/>
        </authorList>
    </citation>
    <scope>NUCLEOTIDE SEQUENCE [LARGE SCALE GENOMIC DNA]</scope>
    <source>
        <strain evidence="2">CCUG42038B</strain>
    </source>
</reference>
<dbReference type="Pfam" id="PF00756">
    <property type="entry name" value="Esterase"/>
    <property type="match status" value="1"/>
</dbReference>
<name>A0A109RGG1_9LACT</name>
<accession>A0A109RGG1</accession>
<dbReference type="EMBL" id="CP014163">
    <property type="protein sequence ID" value="AMB98631.1"/>
    <property type="molecule type" value="Genomic_DNA"/>
</dbReference>
<gene>
    <name evidence="1" type="ORF">AWM75_00860</name>
</gene>
<evidence type="ECO:0000313" key="2">
    <source>
        <dbReference type="Proteomes" id="UP000062260"/>
    </source>
</evidence>
<dbReference type="STRING" id="128944.AWM75_00860"/>
<dbReference type="InterPro" id="IPR050583">
    <property type="entry name" value="Mycobacterial_A85_antigen"/>
</dbReference>
<evidence type="ECO:0000313" key="1">
    <source>
        <dbReference type="EMBL" id="AMB98631.1"/>
    </source>
</evidence>
<sequence>MIEKFTHYFPYRDQHRPLHIYLPDDYYLSERSYPVMYMMDGHNLFYHRDATYGRSWALKHYMDQSDRQMIIVGVECDHDRRLDEYCPCDVAGGGIGGEDINGYAESFLTWLVSDLKPMIDHKYRTQPFRESTGIGGSSMGGLVSFYALLAFNDYFSKAAILSPSLGLCADYLANLLADQDLNPDSRAFFSYGKRELARYPDGQALAQAFCQALEDQGLAATYYVQSNGWHNENTWRRQNPIYMSYLWDD</sequence>
<dbReference type="InterPro" id="IPR000801">
    <property type="entry name" value="Esterase-like"/>
</dbReference>
<dbReference type="RefSeq" id="WP_067977290.1">
    <property type="nucleotide sequence ID" value="NZ_CP014163.1"/>
</dbReference>
<dbReference type="PANTHER" id="PTHR48098:SF6">
    <property type="entry name" value="FERRI-BACILLIBACTIN ESTERASE BESA"/>
    <property type="match status" value="1"/>
</dbReference>
<dbReference type="AlphaFoldDB" id="A0A109RGG1"/>
<protein>
    <submittedName>
        <fullName evidence="1">Carbohydrate esterase</fullName>
    </submittedName>
</protein>
<proteinExistence type="predicted"/>
<dbReference type="OrthoDB" id="9784036at2"/>
<dbReference type="Proteomes" id="UP000062260">
    <property type="component" value="Chromosome"/>
</dbReference>
<reference evidence="1 2" key="1">
    <citation type="journal article" date="2016" name="Genome Announc.">
        <title>Complete Genome Sequences of Aerococcus christensenii CCUG 28831T, Aerococcus sanguinicola CCUG 43001T, Aerococcus urinae CCUG 36881T, Aerococcus urinaeequi CCUG 28094T, Aerococcus urinaehominis CCUG 42038 BT, and Aerococcus viridans CCUG 4311T.</title>
        <authorList>
            <person name="Carkaci D."/>
            <person name="Dargis R."/>
            <person name="Nielsen X.C."/>
            <person name="Skovgaard O."/>
            <person name="Fuursted K."/>
            <person name="Christensen J.J."/>
        </authorList>
    </citation>
    <scope>NUCLEOTIDE SEQUENCE [LARGE SCALE GENOMIC DNA]</scope>
    <source>
        <strain evidence="1 2">CCUG42038B</strain>
    </source>
</reference>